<keyword evidence="4" id="KW-1185">Reference proteome</keyword>
<dbReference type="InterPro" id="IPR036465">
    <property type="entry name" value="vWFA_dom_sf"/>
</dbReference>
<dbReference type="PANTHER" id="PTHR43473">
    <property type="entry name" value="MAGNESIUM-CHELATASE SUBUNIT CHLD, CHLOROPLASTIC"/>
    <property type="match status" value="1"/>
</dbReference>
<dbReference type="PANTHER" id="PTHR43473:SF2">
    <property type="entry name" value="MAGNESIUM-CHELATASE SUBUNIT CHLD, CHLOROPLASTIC"/>
    <property type="match status" value="1"/>
</dbReference>
<dbReference type="Pfam" id="PF17863">
    <property type="entry name" value="AAA_lid_2"/>
    <property type="match status" value="1"/>
</dbReference>
<dbReference type="Gene3D" id="1.10.8.80">
    <property type="entry name" value="Magnesium chelatase subunit I, C-Terminal domain"/>
    <property type="match status" value="1"/>
</dbReference>
<dbReference type="OrthoDB" id="9775079at2"/>
<dbReference type="NCBIfam" id="NF009943">
    <property type="entry name" value="PRK13406.1"/>
    <property type="match status" value="1"/>
</dbReference>
<sequence length="553" mass="58398">MADSLLAAQLFTLHPMKFGGIVLRGYGPVRDRLLDLMTAQLAKQGPVLRMPINVDTEQLLGGLDLTETLSRGRAVLRPGLLARAAGGVVIVSMAERIAPDIAAHLAQAMDHREVAVILLDDGIEVDEAPPAVLRERAAFHCDLTAVRTLDFELDGQEAPWRPARAPSKHQRQALAATAAALGIHSMRPVLMAEQSARASAALAEAGMVRTEDFETAIRLVLAPRATRRPEVAEPAPPPPAEPDQPGEDSGQSEEQRQQDVSLDDLLIEAAAASIPQHILDGIDRGTLRSAGGRTGSSGQKEKSSKRGRPLGSKPGIPGDGRKLALIDTLRAAAPWQGARRAGSGSKQTLHIRKSDLRIRHYEQRRESLTIFAVDASGSSALSRLAEAKGAVELMLAQAHVKRSQVALIAFRQSGSEILLPPTRSLTRARRALGALPGGGGTPLAAGLLEALMMADASSKRGQTPTIAILTDGKANVTLAGDADRSTAMREVSEVSKRVAATGHQSIVIDISPRPREEAAQLASELGGRYLALPRAGSAAMVDAIESVGEGARA</sequence>
<dbReference type="SUPFAM" id="SSF53300">
    <property type="entry name" value="vWA-like"/>
    <property type="match status" value="1"/>
</dbReference>
<evidence type="ECO:0000256" key="1">
    <source>
        <dbReference type="SAM" id="MobiDB-lite"/>
    </source>
</evidence>
<dbReference type="SMART" id="SM00327">
    <property type="entry name" value="VWA"/>
    <property type="match status" value="1"/>
</dbReference>
<organism evidence="3 4">
    <name type="scientific">Allopontixanthobacter sediminis</name>
    <dbReference type="NCBI Taxonomy" id="1689985"/>
    <lineage>
        <taxon>Bacteria</taxon>
        <taxon>Pseudomonadati</taxon>
        <taxon>Pseudomonadota</taxon>
        <taxon>Alphaproteobacteria</taxon>
        <taxon>Sphingomonadales</taxon>
        <taxon>Erythrobacteraceae</taxon>
        <taxon>Allopontixanthobacter</taxon>
    </lineage>
</organism>
<dbReference type="Pfam" id="PF13519">
    <property type="entry name" value="VWA_2"/>
    <property type="match status" value="1"/>
</dbReference>
<dbReference type="EMBL" id="WTYL01000004">
    <property type="protein sequence ID" value="MXP45548.1"/>
    <property type="molecule type" value="Genomic_DNA"/>
</dbReference>
<proteinExistence type="predicted"/>
<feature type="region of interest" description="Disordered" evidence="1">
    <location>
        <begin position="224"/>
        <end position="259"/>
    </location>
</feature>
<evidence type="ECO:0000259" key="2">
    <source>
        <dbReference type="PROSITE" id="PS50234"/>
    </source>
</evidence>
<protein>
    <submittedName>
        <fullName evidence="3">Magnesium chelatase subunit D</fullName>
    </submittedName>
</protein>
<dbReference type="InterPro" id="IPR041628">
    <property type="entry name" value="ChlI/MoxR_AAA_lid"/>
</dbReference>
<evidence type="ECO:0000313" key="3">
    <source>
        <dbReference type="EMBL" id="MXP45548.1"/>
    </source>
</evidence>
<dbReference type="PROSITE" id="PS50234">
    <property type="entry name" value="VWFA"/>
    <property type="match status" value="1"/>
</dbReference>
<dbReference type="Gene3D" id="3.40.50.410">
    <property type="entry name" value="von Willebrand factor, type A domain"/>
    <property type="match status" value="1"/>
</dbReference>
<dbReference type="Proteomes" id="UP000431922">
    <property type="component" value="Unassembled WGS sequence"/>
</dbReference>
<dbReference type="AlphaFoldDB" id="A0A845B544"/>
<name>A0A845B544_9SPHN</name>
<evidence type="ECO:0000313" key="4">
    <source>
        <dbReference type="Proteomes" id="UP000431922"/>
    </source>
</evidence>
<dbReference type="InterPro" id="IPR027417">
    <property type="entry name" value="P-loop_NTPase"/>
</dbReference>
<dbReference type="Gene3D" id="3.40.50.300">
    <property type="entry name" value="P-loop containing nucleotide triphosphate hydrolases"/>
    <property type="match status" value="1"/>
</dbReference>
<feature type="region of interest" description="Disordered" evidence="1">
    <location>
        <begin position="284"/>
        <end position="321"/>
    </location>
</feature>
<dbReference type="SUPFAM" id="SSF52540">
    <property type="entry name" value="P-loop containing nucleoside triphosphate hydrolases"/>
    <property type="match status" value="1"/>
</dbReference>
<feature type="domain" description="VWFA" evidence="2">
    <location>
        <begin position="368"/>
        <end position="547"/>
    </location>
</feature>
<accession>A0A845B544</accession>
<reference evidence="3 4" key="1">
    <citation type="submission" date="2019-12" db="EMBL/GenBank/DDBJ databases">
        <title>Genomic-based taxomic classification of the family Erythrobacteraceae.</title>
        <authorList>
            <person name="Xu L."/>
        </authorList>
    </citation>
    <scope>NUCLEOTIDE SEQUENCE [LARGE SCALE GENOMIC DNA]</scope>
    <source>
        <strain evidence="3 4">KCTC 42453</strain>
    </source>
</reference>
<dbReference type="InterPro" id="IPR002035">
    <property type="entry name" value="VWF_A"/>
</dbReference>
<comment type="caution">
    <text evidence="3">The sequence shown here is derived from an EMBL/GenBank/DDBJ whole genome shotgun (WGS) entry which is preliminary data.</text>
</comment>
<gene>
    <name evidence="3" type="ORF">GRI65_13935</name>
</gene>